<reference evidence="1 2" key="1">
    <citation type="submission" date="2017-03" db="EMBL/GenBank/DDBJ databases">
        <authorList>
            <person name="Afonso C.L."/>
            <person name="Miller P.J."/>
            <person name="Scott M.A."/>
            <person name="Spackman E."/>
            <person name="Goraichik I."/>
            <person name="Dimitrov K.M."/>
            <person name="Suarez D.L."/>
            <person name="Swayne D.E."/>
        </authorList>
    </citation>
    <scope>NUCLEOTIDE SEQUENCE [LARGE SCALE GENOMIC DNA]</scope>
    <source>
        <strain evidence="1">PRJEB14757</strain>
    </source>
</reference>
<dbReference type="EMBL" id="FWEV01000019">
    <property type="protein sequence ID" value="SLM27831.1"/>
    <property type="molecule type" value="Genomic_DNA"/>
</dbReference>
<evidence type="ECO:0000313" key="2">
    <source>
        <dbReference type="Proteomes" id="UP000191931"/>
    </source>
</evidence>
<sequence length="59" mass="6952">MNRTQLIQLLAELRAERNLFTKKGSYWYSKYSTIYHEGYIDGIKQSIALVKNLLDAKEK</sequence>
<dbReference type="RefSeq" id="WP_080804279.1">
    <property type="nucleotide sequence ID" value="NZ_LT828546.1"/>
</dbReference>
<keyword evidence="2" id="KW-1185">Reference proteome</keyword>
<dbReference type="STRING" id="1246637.MTBBW1_1150004"/>
<dbReference type="Proteomes" id="UP000191931">
    <property type="component" value="Unassembled WGS sequence"/>
</dbReference>
<organism evidence="1 2">
    <name type="scientific">Desulfamplus magnetovallimortis</name>
    <dbReference type="NCBI Taxonomy" id="1246637"/>
    <lineage>
        <taxon>Bacteria</taxon>
        <taxon>Pseudomonadati</taxon>
        <taxon>Thermodesulfobacteriota</taxon>
        <taxon>Desulfobacteria</taxon>
        <taxon>Desulfobacterales</taxon>
        <taxon>Desulfobacteraceae</taxon>
        <taxon>Desulfamplus</taxon>
    </lineage>
</organism>
<evidence type="ECO:0000313" key="1">
    <source>
        <dbReference type="EMBL" id="SLM27831.1"/>
    </source>
</evidence>
<protein>
    <recommendedName>
        <fullName evidence="3">HEPN domain-containing protein</fullName>
    </recommendedName>
</protein>
<gene>
    <name evidence="1" type="ORF">MTBBW1_1150004</name>
</gene>
<evidence type="ECO:0008006" key="3">
    <source>
        <dbReference type="Google" id="ProtNLM"/>
    </source>
</evidence>
<accession>A0A1W1H5S0</accession>
<name>A0A1W1H5S0_9BACT</name>
<proteinExistence type="predicted"/>
<dbReference type="AlphaFoldDB" id="A0A1W1H5S0"/>